<gene>
    <name evidence="2" type="ordered locus">Cpha266_2208</name>
</gene>
<name>A1BII1_CHLPD</name>
<organism evidence="2 3">
    <name type="scientific">Chlorobium phaeobacteroides (strain DSM 266 / SMG 266 / 2430)</name>
    <dbReference type="NCBI Taxonomy" id="290317"/>
    <lineage>
        <taxon>Bacteria</taxon>
        <taxon>Pseudomonadati</taxon>
        <taxon>Chlorobiota</taxon>
        <taxon>Chlorobiia</taxon>
        <taxon>Chlorobiales</taxon>
        <taxon>Chlorobiaceae</taxon>
        <taxon>Chlorobium/Pelodictyon group</taxon>
        <taxon>Chlorobium</taxon>
    </lineage>
</organism>
<dbReference type="Pfam" id="PF13304">
    <property type="entry name" value="AAA_21"/>
    <property type="match status" value="1"/>
</dbReference>
<dbReference type="eggNOG" id="COG1106">
    <property type="taxonomic scope" value="Bacteria"/>
</dbReference>
<dbReference type="STRING" id="290317.Cpha266_2208"/>
<dbReference type="OrthoDB" id="9809324at2"/>
<proteinExistence type="predicted"/>
<dbReference type="PANTHER" id="PTHR40396">
    <property type="entry name" value="ATPASE-LIKE PROTEIN"/>
    <property type="match status" value="1"/>
</dbReference>
<dbReference type="InterPro" id="IPR027417">
    <property type="entry name" value="P-loop_NTPase"/>
</dbReference>
<keyword evidence="3" id="KW-1185">Reference proteome</keyword>
<dbReference type="SUPFAM" id="SSF52540">
    <property type="entry name" value="P-loop containing nucleoside triphosphate hydrolases"/>
    <property type="match status" value="1"/>
</dbReference>
<dbReference type="Gene3D" id="3.40.50.300">
    <property type="entry name" value="P-loop containing nucleotide triphosphate hydrolases"/>
    <property type="match status" value="1"/>
</dbReference>
<reference evidence="2 3" key="1">
    <citation type="submission" date="2006-12" db="EMBL/GenBank/DDBJ databases">
        <title>Complete sequence of Chlorobium phaeobacteroides DSM 266.</title>
        <authorList>
            <consortium name="US DOE Joint Genome Institute"/>
            <person name="Copeland A."/>
            <person name="Lucas S."/>
            <person name="Lapidus A."/>
            <person name="Barry K."/>
            <person name="Detter J.C."/>
            <person name="Glavina del Rio T."/>
            <person name="Hammon N."/>
            <person name="Israni S."/>
            <person name="Pitluck S."/>
            <person name="Goltsman E."/>
            <person name="Schmutz J."/>
            <person name="Larimer F."/>
            <person name="Land M."/>
            <person name="Hauser L."/>
            <person name="Mikhailova N."/>
            <person name="Li T."/>
            <person name="Overmann J."/>
            <person name="Bryant D.A."/>
            <person name="Richardson P."/>
        </authorList>
    </citation>
    <scope>NUCLEOTIDE SEQUENCE [LARGE SCALE GENOMIC DNA]</scope>
    <source>
        <strain evidence="2 3">DSM 266</strain>
    </source>
</reference>
<dbReference type="PANTHER" id="PTHR40396:SF1">
    <property type="entry name" value="ATPASE AAA-TYPE CORE DOMAIN-CONTAINING PROTEIN"/>
    <property type="match status" value="1"/>
</dbReference>
<evidence type="ECO:0000259" key="1">
    <source>
        <dbReference type="Pfam" id="PF13304"/>
    </source>
</evidence>
<evidence type="ECO:0000313" key="2">
    <source>
        <dbReference type="EMBL" id="ABL66208.1"/>
    </source>
</evidence>
<accession>A1BII1</accession>
<sequence>MLIEFSVTNFKSIHSKQTLSMVASSICELQEQNCFMTAEKGLPPLLRSIVIYGPNASGKSNLLETMNFMENFVTESSKEGQEGESIDVKPFLFNSISQTEPSEFEVLFLQEGIRYQYGFAVNSTRVTHEWLIAYPEGRSQRWFEREYNTTTLQENWYFGSKLKGNKTLLQQATRSNALFLSTAVQLNNEQLKPVYNWFHQKLRTIPMTSIFSSYSTTMCKTDIGRKRVLELLNAADLSITDLKVEIKKFASTDVPSDIPEPLKEYLCKALDGKEQPEIKFLHTMVGSNELVPLELSEESVGTRKLFGLAGHWLNVIDKGCVLFVDELNNSMHPKMVRFLISMINNPEINKNNAQLIFSTHDTSLLDNELFRRDQIWFTEKDASNSTKLYPLSDFTPRKNEALEKGYLNGRYGAIPYIGEIRF</sequence>
<dbReference type="GO" id="GO:0005524">
    <property type="term" value="F:ATP binding"/>
    <property type="evidence" value="ECO:0007669"/>
    <property type="project" value="InterPro"/>
</dbReference>
<feature type="domain" description="ATPase AAA-type core" evidence="1">
    <location>
        <begin position="49"/>
        <end position="366"/>
    </location>
</feature>
<dbReference type="HOGENOM" id="CLU_046693_2_0_10"/>
<dbReference type="GO" id="GO:0016887">
    <property type="term" value="F:ATP hydrolysis activity"/>
    <property type="evidence" value="ECO:0007669"/>
    <property type="project" value="InterPro"/>
</dbReference>
<protein>
    <recommendedName>
        <fullName evidence="1">ATPase AAA-type core domain-containing protein</fullName>
    </recommendedName>
</protein>
<evidence type="ECO:0000313" key="3">
    <source>
        <dbReference type="Proteomes" id="UP000008701"/>
    </source>
</evidence>
<dbReference type="KEGG" id="cph:Cpha266_2208"/>
<dbReference type="AlphaFoldDB" id="A1BII1"/>
<dbReference type="EMBL" id="CP000492">
    <property type="protein sequence ID" value="ABL66208.1"/>
    <property type="molecule type" value="Genomic_DNA"/>
</dbReference>
<dbReference type="InterPro" id="IPR003959">
    <property type="entry name" value="ATPase_AAA_core"/>
</dbReference>
<dbReference type="Proteomes" id="UP000008701">
    <property type="component" value="Chromosome"/>
</dbReference>